<dbReference type="STRING" id="181874.A0A409Y958"/>
<evidence type="ECO:0000256" key="2">
    <source>
        <dbReference type="ARBA" id="ARBA00012815"/>
    </source>
</evidence>
<feature type="region of interest" description="Disordered" evidence="4">
    <location>
        <begin position="390"/>
        <end position="420"/>
    </location>
</feature>
<name>A0A409Y958_9AGAR</name>
<feature type="compositionally biased region" description="Low complexity" evidence="4">
    <location>
        <begin position="390"/>
        <end position="409"/>
    </location>
</feature>
<dbReference type="CDD" id="cd00773">
    <property type="entry name" value="HisRS-like_core"/>
    <property type="match status" value="1"/>
</dbReference>
<dbReference type="GO" id="GO:0003723">
    <property type="term" value="F:RNA binding"/>
    <property type="evidence" value="ECO:0007669"/>
    <property type="project" value="TreeGrafter"/>
</dbReference>
<dbReference type="GO" id="GO:0005739">
    <property type="term" value="C:mitochondrion"/>
    <property type="evidence" value="ECO:0007669"/>
    <property type="project" value="TreeGrafter"/>
</dbReference>
<dbReference type="GO" id="GO:0005829">
    <property type="term" value="C:cytosol"/>
    <property type="evidence" value="ECO:0007669"/>
    <property type="project" value="TreeGrafter"/>
</dbReference>
<organism evidence="6 7">
    <name type="scientific">Panaeolus cyanescens</name>
    <dbReference type="NCBI Taxonomy" id="181874"/>
    <lineage>
        <taxon>Eukaryota</taxon>
        <taxon>Fungi</taxon>
        <taxon>Dikarya</taxon>
        <taxon>Basidiomycota</taxon>
        <taxon>Agaricomycotina</taxon>
        <taxon>Agaricomycetes</taxon>
        <taxon>Agaricomycetidae</taxon>
        <taxon>Agaricales</taxon>
        <taxon>Agaricineae</taxon>
        <taxon>Galeropsidaceae</taxon>
        <taxon>Panaeolus</taxon>
    </lineage>
</organism>
<comment type="similarity">
    <text evidence="1">Belongs to the class-II aminoacyl-tRNA synthetase family.</text>
</comment>
<dbReference type="PROSITE" id="PS50862">
    <property type="entry name" value="AA_TRNA_LIGASE_II"/>
    <property type="match status" value="1"/>
</dbReference>
<evidence type="ECO:0000256" key="4">
    <source>
        <dbReference type="SAM" id="MobiDB-lite"/>
    </source>
</evidence>
<dbReference type="PIRSF" id="PIRSF001549">
    <property type="entry name" value="His-tRNA_synth"/>
    <property type="match status" value="1"/>
</dbReference>
<feature type="non-terminal residue" evidence="6">
    <location>
        <position position="519"/>
    </location>
</feature>
<evidence type="ECO:0000256" key="1">
    <source>
        <dbReference type="ARBA" id="ARBA00008226"/>
    </source>
</evidence>
<dbReference type="InParanoid" id="A0A409Y958"/>
<keyword evidence="7" id="KW-1185">Reference proteome</keyword>
<dbReference type="PANTHER" id="PTHR11476">
    <property type="entry name" value="HISTIDYL-TRNA SYNTHETASE"/>
    <property type="match status" value="1"/>
</dbReference>
<dbReference type="PANTHER" id="PTHR11476:SF7">
    <property type="entry name" value="HISTIDINE--TRNA LIGASE"/>
    <property type="match status" value="1"/>
</dbReference>
<sequence length="519" mass="56737">MSTEAVDNSAVMQELEAQIAEQTALFNDLKAKKEPFEEVRQKLAELKREYGRLKAAGQPKKEKKEGGEEQQAQQPQKKKERLLLKTAKGTRDYGPSEMFCRAYIEKIVRDVFTTFGGACLDTPVFERKDVLTDKYGEDSKLIYDLMDQGGEQLALRYDHTVPLARYLAMMGTAAAGQHKIWQIGKVYRRDNPVMSKGRMREFMQADFDITGVWDSMIPDGEVISLVCSILSKLEVGEFTIKLNHRKILDGIFDVCGVPAEKTRTISSAVDKLDKLPWAEVKKEMTEEKGLDPAVADRIGEYVKHKGGPELLDLLKADSKLMANKSAAQGIADMSILFVLLKAYGVVDKISFDMSLARGLDYYTGIIYEAIVEASAPPAFKSANALASADAAPATPSTPSTSKKPSTGTKDATDEPEIDESSVGVGSIAAGGRYDNLVGSFIAGANGLDAKSSNAKEYKKAMAAGTPCVGVSIGMDRIFALVWPKWVERGAARGKETMVYVVSAGDGLLEERVGLVRELR</sequence>
<dbReference type="InterPro" id="IPR045864">
    <property type="entry name" value="aa-tRNA-synth_II/BPL/LPL"/>
</dbReference>
<gene>
    <name evidence="6" type="ORF">CVT24_005194</name>
</gene>
<dbReference type="SUPFAM" id="SSF55681">
    <property type="entry name" value="Class II aaRS and biotin synthetases"/>
    <property type="match status" value="1"/>
</dbReference>
<protein>
    <recommendedName>
        <fullName evidence="2">histidine--tRNA ligase</fullName>
        <ecNumber evidence="2">6.1.1.21</ecNumber>
    </recommendedName>
</protein>
<dbReference type="Pfam" id="PF13393">
    <property type="entry name" value="tRNA-synt_His"/>
    <property type="match status" value="1"/>
</dbReference>
<evidence type="ECO:0000313" key="7">
    <source>
        <dbReference type="Proteomes" id="UP000284842"/>
    </source>
</evidence>
<comment type="caution">
    <text evidence="6">The sequence shown here is derived from an EMBL/GenBank/DDBJ whole genome shotgun (WGS) entry which is preliminary data.</text>
</comment>
<dbReference type="InterPro" id="IPR041715">
    <property type="entry name" value="HisRS-like_core"/>
</dbReference>
<dbReference type="OrthoDB" id="1906957at2759"/>
<feature type="region of interest" description="Disordered" evidence="4">
    <location>
        <begin position="50"/>
        <end position="80"/>
    </location>
</feature>
<dbReference type="GO" id="GO:0032543">
    <property type="term" value="P:mitochondrial translation"/>
    <property type="evidence" value="ECO:0007669"/>
    <property type="project" value="TreeGrafter"/>
</dbReference>
<dbReference type="FunCoup" id="A0A409Y958">
    <property type="interactions" value="500"/>
</dbReference>
<dbReference type="EC" id="6.1.1.21" evidence="2"/>
<dbReference type="Gene3D" id="3.30.930.10">
    <property type="entry name" value="Bira Bifunctional Protein, Domain 2"/>
    <property type="match status" value="1"/>
</dbReference>
<proteinExistence type="inferred from homology"/>
<feature type="domain" description="Aminoacyl-transfer RNA synthetases class-II family profile" evidence="5">
    <location>
        <begin position="104"/>
        <end position="481"/>
    </location>
</feature>
<evidence type="ECO:0000313" key="6">
    <source>
        <dbReference type="EMBL" id="PPQ99616.1"/>
    </source>
</evidence>
<dbReference type="InterPro" id="IPR006195">
    <property type="entry name" value="aa-tRNA-synth_II"/>
</dbReference>
<dbReference type="AlphaFoldDB" id="A0A409Y958"/>
<dbReference type="GO" id="GO:0006427">
    <property type="term" value="P:histidyl-tRNA aminoacylation"/>
    <property type="evidence" value="ECO:0007669"/>
    <property type="project" value="TreeGrafter"/>
</dbReference>
<dbReference type="EMBL" id="NHTK01001351">
    <property type="protein sequence ID" value="PPQ99616.1"/>
    <property type="molecule type" value="Genomic_DNA"/>
</dbReference>
<dbReference type="GO" id="GO:0004821">
    <property type="term" value="F:histidine-tRNA ligase activity"/>
    <property type="evidence" value="ECO:0007669"/>
    <property type="project" value="TreeGrafter"/>
</dbReference>
<dbReference type="InterPro" id="IPR004516">
    <property type="entry name" value="HisRS/HisZ"/>
</dbReference>
<dbReference type="Proteomes" id="UP000284842">
    <property type="component" value="Unassembled WGS sequence"/>
</dbReference>
<reference evidence="6 7" key="1">
    <citation type="journal article" date="2018" name="Evol. Lett.">
        <title>Horizontal gene cluster transfer increased hallucinogenic mushroom diversity.</title>
        <authorList>
            <person name="Reynolds H.T."/>
            <person name="Vijayakumar V."/>
            <person name="Gluck-Thaler E."/>
            <person name="Korotkin H.B."/>
            <person name="Matheny P.B."/>
            <person name="Slot J.C."/>
        </authorList>
    </citation>
    <scope>NUCLEOTIDE SEQUENCE [LARGE SCALE GENOMIC DNA]</scope>
    <source>
        <strain evidence="6 7">2629</strain>
    </source>
</reference>
<accession>A0A409Y958</accession>
<evidence type="ECO:0000259" key="5">
    <source>
        <dbReference type="PROSITE" id="PS50862"/>
    </source>
</evidence>
<evidence type="ECO:0000256" key="3">
    <source>
        <dbReference type="ARBA" id="ARBA00047639"/>
    </source>
</evidence>
<comment type="catalytic activity">
    <reaction evidence="3">
        <text>tRNA(His) + L-histidine + ATP = L-histidyl-tRNA(His) + AMP + diphosphate + H(+)</text>
        <dbReference type="Rhea" id="RHEA:17313"/>
        <dbReference type="Rhea" id="RHEA-COMP:9665"/>
        <dbReference type="Rhea" id="RHEA-COMP:9689"/>
        <dbReference type="ChEBI" id="CHEBI:15378"/>
        <dbReference type="ChEBI" id="CHEBI:30616"/>
        <dbReference type="ChEBI" id="CHEBI:33019"/>
        <dbReference type="ChEBI" id="CHEBI:57595"/>
        <dbReference type="ChEBI" id="CHEBI:78442"/>
        <dbReference type="ChEBI" id="CHEBI:78527"/>
        <dbReference type="ChEBI" id="CHEBI:456215"/>
        <dbReference type="EC" id="6.1.1.21"/>
    </reaction>
</comment>